<evidence type="ECO:0000256" key="3">
    <source>
        <dbReference type="ARBA" id="ARBA00010122"/>
    </source>
</evidence>
<keyword evidence="12" id="KW-0028">Amino-acid biosynthesis</keyword>
<dbReference type="CDD" id="cd04892">
    <property type="entry name" value="ACT_AK-like_2"/>
    <property type="match status" value="1"/>
</dbReference>
<dbReference type="AlphaFoldDB" id="A0A4Q2K4V3"/>
<dbReference type="EC" id="2.7.2.4" evidence="11"/>
<dbReference type="Proteomes" id="UP000291269">
    <property type="component" value="Unassembled WGS sequence"/>
</dbReference>
<feature type="binding site" evidence="10">
    <location>
        <begin position="215"/>
        <end position="216"/>
    </location>
    <ligand>
        <name>ATP</name>
        <dbReference type="ChEBI" id="CHEBI:30616"/>
    </ligand>
</feature>
<dbReference type="InterPro" id="IPR045865">
    <property type="entry name" value="ACT-like_dom_sf"/>
</dbReference>
<feature type="domain" description="Aspartokinase ACT" evidence="14">
    <location>
        <begin position="384"/>
        <end position="444"/>
    </location>
</feature>
<dbReference type="GO" id="GO:0005524">
    <property type="term" value="F:ATP binding"/>
    <property type="evidence" value="ECO:0007669"/>
    <property type="project" value="UniProtKB-KW"/>
</dbReference>
<dbReference type="InterPro" id="IPR036393">
    <property type="entry name" value="AceGlu_kinase-like_sf"/>
</dbReference>
<dbReference type="UniPathway" id="UPA00034">
    <property type="reaction ID" value="UER00015"/>
</dbReference>
<reference evidence="15 16" key="1">
    <citation type="journal article" date="2019" name="Gut">
        <title>Antibiotics-induced monodominance of a novel gut bacterial order.</title>
        <authorList>
            <person name="Hildebrand F."/>
            <person name="Moitinho-Silva L."/>
            <person name="Blasche S."/>
            <person name="Jahn M.T."/>
            <person name="Gossmann T.I."/>
            <person name="Heuerta-Cepas J."/>
            <person name="Hercog R."/>
            <person name="Luetge M."/>
            <person name="Bahram M."/>
            <person name="Pryszlak A."/>
            <person name="Alves R.J."/>
            <person name="Waszak S.M."/>
            <person name="Zhu A."/>
            <person name="Ye L."/>
            <person name="Costea P.I."/>
            <person name="Aalvink S."/>
            <person name="Belzer C."/>
            <person name="Forslund S.K."/>
            <person name="Sunagawa S."/>
            <person name="Hentschel U."/>
            <person name="Merten C."/>
            <person name="Patil K.R."/>
            <person name="Benes V."/>
            <person name="Bork P."/>
        </authorList>
    </citation>
    <scope>NUCLEOTIDE SEQUENCE [LARGE SCALE GENOMIC DNA]</scope>
    <source>
        <strain evidence="15 16">HDS1380</strain>
    </source>
</reference>
<dbReference type="EMBL" id="SDOZ01000005">
    <property type="protein sequence ID" value="RXZ57879.1"/>
    <property type="molecule type" value="Genomic_DNA"/>
</dbReference>
<feature type="binding site" evidence="10">
    <location>
        <position position="63"/>
    </location>
    <ligand>
        <name>substrate</name>
    </ligand>
</feature>
<dbReference type="Gene3D" id="3.30.2130.10">
    <property type="entry name" value="VC0802-like"/>
    <property type="match status" value="1"/>
</dbReference>
<evidence type="ECO:0000256" key="8">
    <source>
        <dbReference type="ARBA" id="ARBA00022915"/>
    </source>
</evidence>
<feature type="binding site" evidence="10">
    <location>
        <position position="125"/>
    </location>
    <ligand>
        <name>substrate</name>
    </ligand>
</feature>
<evidence type="ECO:0000256" key="7">
    <source>
        <dbReference type="ARBA" id="ARBA00022840"/>
    </source>
</evidence>
<dbReference type="InterPro" id="IPR001341">
    <property type="entry name" value="Asp_kinase"/>
</dbReference>
<evidence type="ECO:0000256" key="11">
    <source>
        <dbReference type="RuleBase" id="RU003448"/>
    </source>
</evidence>
<gene>
    <name evidence="15" type="ORF">ESZ91_11030</name>
</gene>
<dbReference type="NCBIfam" id="TIGR00657">
    <property type="entry name" value="asp_kinases"/>
    <property type="match status" value="1"/>
</dbReference>
<evidence type="ECO:0000313" key="16">
    <source>
        <dbReference type="Proteomes" id="UP000291269"/>
    </source>
</evidence>
<dbReference type="InterPro" id="IPR005260">
    <property type="entry name" value="Asp_kin_monofn"/>
</dbReference>
<dbReference type="InterPro" id="IPR001048">
    <property type="entry name" value="Asp/Glu/Uridylate_kinase"/>
</dbReference>
<evidence type="ECO:0000256" key="9">
    <source>
        <dbReference type="ARBA" id="ARBA00047872"/>
    </source>
</evidence>
<dbReference type="NCBIfam" id="NF006540">
    <property type="entry name" value="PRK09034.1"/>
    <property type="match status" value="1"/>
</dbReference>
<keyword evidence="6 11" id="KW-0418">Kinase</keyword>
<dbReference type="PANTHER" id="PTHR21499">
    <property type="entry name" value="ASPARTATE KINASE"/>
    <property type="match status" value="1"/>
</dbReference>
<evidence type="ECO:0000256" key="1">
    <source>
        <dbReference type="ARBA" id="ARBA00003121"/>
    </source>
</evidence>
<evidence type="ECO:0000256" key="12">
    <source>
        <dbReference type="RuleBase" id="RU004249"/>
    </source>
</evidence>
<sequence>MRGIVSMNDMEETQACIVCKFGGTSMADSESTERVAEIVKSNPLRRIIVVSAPGKTENSEKVTDLLIECHREIEACGKCDQTFPLVAARFLQIATDTKDAERELAKIKSQMENSGQYDFCVSRGEYLSAYFFAKRLGFAFIDAAELIRFHRYDGYDSKESEKLCRAKLKNGYAVVPGFYGADETGAIVTFSRGGSDITGSIVAGAIKADLYENWTDVDGILNADPRIVENARIIPKMTYGELRELSYLGASVLHTDALVPLIKNRTPLQVRNTFCMSKRGTVIYPCLKEPEKKPVTGIVGKKDILVLFIHKIGMNQQKSIVRKVLSVLEYYGVSFEHMPSSIDAVNFLIPKSSINDAIRSAVLSEIKKSIRPDEIKFIDRLSIVSVVGRNMYQCVGVAEKMFAALAREKINIRMIIQGCRELNIIAGVDEDRYEDAIRALHRAFLEEETPS</sequence>
<evidence type="ECO:0000256" key="4">
    <source>
        <dbReference type="ARBA" id="ARBA00022679"/>
    </source>
</evidence>
<dbReference type="GO" id="GO:0009089">
    <property type="term" value="P:lysine biosynthetic process via diaminopimelate"/>
    <property type="evidence" value="ECO:0007669"/>
    <property type="project" value="UniProtKB-UniPathway"/>
</dbReference>
<keyword evidence="16" id="KW-1185">Reference proteome</keyword>
<evidence type="ECO:0000256" key="5">
    <source>
        <dbReference type="ARBA" id="ARBA00022741"/>
    </source>
</evidence>
<dbReference type="Pfam" id="PF22468">
    <property type="entry name" value="ACT_9"/>
    <property type="match status" value="1"/>
</dbReference>
<dbReference type="UniPathway" id="UPA00051">
    <property type="reaction ID" value="UER00462"/>
</dbReference>
<comment type="function">
    <text evidence="1">Catalyzes the phosphorylation of the beta-carboxyl group of aspartic acid with ATP to yield 4-phospho-L-aspartate, which is involved in the branched biosynthetic pathway leading to the biosynthesis of amino acids threonine, isoleucine and methionine.</text>
</comment>
<organism evidence="15 16">
    <name type="scientific">Candidatus Borkfalkia ceftriaxoniphila</name>
    <dbReference type="NCBI Taxonomy" id="2508949"/>
    <lineage>
        <taxon>Bacteria</taxon>
        <taxon>Bacillati</taxon>
        <taxon>Bacillota</taxon>
        <taxon>Clostridia</taxon>
        <taxon>Christensenellales</taxon>
        <taxon>Christensenellaceae</taxon>
        <taxon>Candidatus Borkfalkia</taxon>
    </lineage>
</organism>
<name>A0A4Q2K4V3_9FIRM</name>
<evidence type="ECO:0000256" key="2">
    <source>
        <dbReference type="ARBA" id="ARBA00004766"/>
    </source>
</evidence>
<dbReference type="PANTHER" id="PTHR21499:SF67">
    <property type="entry name" value="ASPARTOKINASE 3"/>
    <property type="match status" value="1"/>
</dbReference>
<dbReference type="Pfam" id="PF00696">
    <property type="entry name" value="AA_kinase"/>
    <property type="match status" value="1"/>
</dbReference>
<feature type="binding site" evidence="10">
    <location>
        <position position="226"/>
    </location>
    <ligand>
        <name>ATP</name>
        <dbReference type="ChEBI" id="CHEBI:30616"/>
    </ligand>
</feature>
<comment type="pathway">
    <text evidence="2 12">Amino-acid biosynthesis; L-lysine biosynthesis via DAP pathway; (S)-tetrahydrodipicolinate from L-aspartate: step 1/4.</text>
</comment>
<comment type="caution">
    <text evidence="15">The sequence shown here is derived from an EMBL/GenBank/DDBJ whole genome shotgun (WGS) entry which is preliminary data.</text>
</comment>
<dbReference type="Gene3D" id="3.40.1160.10">
    <property type="entry name" value="Acetylglutamate kinase-like"/>
    <property type="match status" value="1"/>
</dbReference>
<dbReference type="GO" id="GO:0009088">
    <property type="term" value="P:threonine biosynthetic process"/>
    <property type="evidence" value="ECO:0007669"/>
    <property type="project" value="UniProtKB-UniPathway"/>
</dbReference>
<keyword evidence="4 11" id="KW-0808">Transferase</keyword>
<dbReference type="GO" id="GO:0005829">
    <property type="term" value="C:cytosol"/>
    <property type="evidence" value="ECO:0007669"/>
    <property type="project" value="TreeGrafter"/>
</dbReference>
<keyword evidence="5 10" id="KW-0547">Nucleotide-binding</keyword>
<dbReference type="InterPro" id="IPR054352">
    <property type="entry name" value="ACT_Aspartokinase"/>
</dbReference>
<dbReference type="GO" id="GO:0004072">
    <property type="term" value="F:aspartate kinase activity"/>
    <property type="evidence" value="ECO:0007669"/>
    <property type="project" value="UniProtKB-EC"/>
</dbReference>
<dbReference type="InterPro" id="IPR018042">
    <property type="entry name" value="Aspartate_kinase_CS"/>
</dbReference>
<keyword evidence="7 10" id="KW-0067">ATP-binding</keyword>
<dbReference type="UniPathway" id="UPA00050">
    <property type="reaction ID" value="UER00461"/>
</dbReference>
<evidence type="ECO:0000259" key="14">
    <source>
        <dbReference type="Pfam" id="PF22468"/>
    </source>
</evidence>
<evidence type="ECO:0000256" key="10">
    <source>
        <dbReference type="PIRSR" id="PIRSR000726-1"/>
    </source>
</evidence>
<evidence type="ECO:0000259" key="13">
    <source>
        <dbReference type="Pfam" id="PF00696"/>
    </source>
</evidence>
<dbReference type="FunFam" id="3.30.2130.10:FF:000001">
    <property type="entry name" value="Bifunctional aspartokinase/homoserine dehydrogenase"/>
    <property type="match status" value="1"/>
</dbReference>
<comment type="pathway">
    <text evidence="12">Amino-acid biosynthesis; L-methionine biosynthesis via de novo pathway; L-homoserine from L-aspartate: step 1/3.</text>
</comment>
<dbReference type="PROSITE" id="PS00324">
    <property type="entry name" value="ASPARTOKINASE"/>
    <property type="match status" value="1"/>
</dbReference>
<comment type="similarity">
    <text evidence="3 11">Belongs to the aspartokinase family.</text>
</comment>
<evidence type="ECO:0000256" key="6">
    <source>
        <dbReference type="ARBA" id="ARBA00022777"/>
    </source>
</evidence>
<dbReference type="GO" id="GO:0009090">
    <property type="term" value="P:homoserine biosynthetic process"/>
    <property type="evidence" value="ECO:0007669"/>
    <property type="project" value="TreeGrafter"/>
</dbReference>
<evidence type="ECO:0000313" key="15">
    <source>
        <dbReference type="EMBL" id="RXZ57879.1"/>
    </source>
</evidence>
<protein>
    <recommendedName>
        <fullName evidence="11">Aspartokinase</fullName>
        <ecNumber evidence="11">2.7.2.4</ecNumber>
    </recommendedName>
</protein>
<proteinExistence type="inferred from homology"/>
<comment type="pathway">
    <text evidence="12">Amino-acid biosynthesis; L-threonine biosynthesis; L-threonine from L-aspartate: step 1/5.</text>
</comment>
<accession>A0A4Q2K4V3</accession>
<dbReference type="OrthoDB" id="9799110at2"/>
<dbReference type="PIRSF" id="PIRSF000726">
    <property type="entry name" value="Asp_kin"/>
    <property type="match status" value="1"/>
</dbReference>
<comment type="catalytic activity">
    <reaction evidence="9 11">
        <text>L-aspartate + ATP = 4-phospho-L-aspartate + ADP</text>
        <dbReference type="Rhea" id="RHEA:23776"/>
        <dbReference type="ChEBI" id="CHEBI:29991"/>
        <dbReference type="ChEBI" id="CHEBI:30616"/>
        <dbReference type="ChEBI" id="CHEBI:57535"/>
        <dbReference type="ChEBI" id="CHEBI:456216"/>
        <dbReference type="EC" id="2.7.2.4"/>
    </reaction>
</comment>
<feature type="binding site" evidence="10">
    <location>
        <begin position="20"/>
        <end position="23"/>
    </location>
    <ligand>
        <name>ATP</name>
        <dbReference type="ChEBI" id="CHEBI:30616"/>
    </ligand>
</feature>
<feature type="domain" description="Aspartate/glutamate/uridylate kinase" evidence="13">
    <location>
        <begin position="16"/>
        <end position="272"/>
    </location>
</feature>
<dbReference type="SUPFAM" id="SSF53633">
    <property type="entry name" value="Carbamate kinase-like"/>
    <property type="match status" value="1"/>
</dbReference>
<dbReference type="GO" id="GO:0019877">
    <property type="term" value="P:diaminopimelate biosynthetic process"/>
    <property type="evidence" value="ECO:0007669"/>
    <property type="project" value="UniProtKB-KW"/>
</dbReference>
<keyword evidence="8" id="KW-0220">Diaminopimelate biosynthesis</keyword>
<dbReference type="SUPFAM" id="SSF55021">
    <property type="entry name" value="ACT-like"/>
    <property type="match status" value="2"/>
</dbReference>